<reference evidence="5 6" key="1">
    <citation type="submission" date="2015-11" db="EMBL/GenBank/DDBJ databases">
        <title>Whole-Genome Sequence of Candidatus Oderbacter manganicum from the National Park Lower Oder Valley, Germany.</title>
        <authorList>
            <person name="Braun B."/>
            <person name="Liere K."/>
            <person name="Szewzyk U."/>
        </authorList>
    </citation>
    <scope>NUCLEOTIDE SEQUENCE [LARGE SCALE GENOMIC DNA]</scope>
    <source>
        <strain evidence="5 6">OTSz_A_272</strain>
    </source>
</reference>
<dbReference type="InterPro" id="IPR016171">
    <property type="entry name" value="Vanillyl_alc_oxidase_C-sub2"/>
</dbReference>
<dbReference type="SUPFAM" id="SSF56176">
    <property type="entry name" value="FAD-binding/transporter-associated domain-like"/>
    <property type="match status" value="1"/>
</dbReference>
<dbReference type="InterPro" id="IPR006094">
    <property type="entry name" value="Oxid_FAD_bind_N"/>
</dbReference>
<dbReference type="AlphaFoldDB" id="A0A1B1AGF4"/>
<dbReference type="Pfam" id="PF01565">
    <property type="entry name" value="FAD_binding_4"/>
    <property type="match status" value="1"/>
</dbReference>
<dbReference type="Gene3D" id="1.10.45.10">
    <property type="entry name" value="Vanillyl-alcohol Oxidase, Chain A, domain 4"/>
    <property type="match status" value="1"/>
</dbReference>
<keyword evidence="3" id="KW-0560">Oxidoreductase</keyword>
<dbReference type="PIRSF" id="PIRSF000136">
    <property type="entry name" value="LGO_GLO"/>
    <property type="match status" value="1"/>
</dbReference>
<feature type="domain" description="FAD-binding PCMH-type" evidence="4">
    <location>
        <begin position="10"/>
        <end position="176"/>
    </location>
</feature>
<sequence>MQWKNWSGSVRASPHLVAQPKTEAELATLVTQARKVRVVGAGHSFMPLCETDGALLSLCELEGGICFNADKSRVWAPAGWSLAKLTAALWESGVSLINQGDVNPQSLAGAIGTGTHGTGAQLGSLSTAARGFRLMMADGAIVTCSESERPELFQAARLSLGMVGVATQIEIDVLPAYHLEERVETYPLEEVEARWGELAANNRHVEFFVFAYGKYVVLKTLNPAPSEGALKHMNDIDDRAFRIVCEVCSLAPWLTRRLQPVIVGPGVRQRRVGPAYQIFPSDRTVRFEEMEYELPRANGWAALKEAIAWIQKRKLPVTFPFEFRLTAGDDIWLSPFNATAGASISMHQFAKMPWRDLFAQAEPIFRAHGGRPHWAKRHTLSARDVDALYPDAAKFKSVREAIDPGAKFANAHLMQTFAIEEKPT</sequence>
<dbReference type="InterPro" id="IPR036318">
    <property type="entry name" value="FAD-bd_PCMH-like_sf"/>
</dbReference>
<dbReference type="InterPro" id="IPR007173">
    <property type="entry name" value="ALO_C"/>
</dbReference>
<dbReference type="GO" id="GO:0016020">
    <property type="term" value="C:membrane"/>
    <property type="evidence" value="ECO:0007669"/>
    <property type="project" value="InterPro"/>
</dbReference>
<dbReference type="Gene3D" id="3.30.43.10">
    <property type="entry name" value="Uridine Diphospho-n-acetylenolpyruvylglucosamine Reductase, domain 2"/>
    <property type="match status" value="1"/>
</dbReference>
<dbReference type="PANTHER" id="PTHR43762">
    <property type="entry name" value="L-GULONOLACTONE OXIDASE"/>
    <property type="match status" value="1"/>
</dbReference>
<evidence type="ECO:0000256" key="2">
    <source>
        <dbReference type="ARBA" id="ARBA00022827"/>
    </source>
</evidence>
<name>A0A1B1AGF4_9PROT</name>
<dbReference type="STRING" id="1759059.ATE48_06725"/>
<dbReference type="InterPro" id="IPR010031">
    <property type="entry name" value="FAD_lactone_oxidase-like"/>
</dbReference>
<dbReference type="EMBL" id="CP013244">
    <property type="protein sequence ID" value="ANP45634.1"/>
    <property type="molecule type" value="Genomic_DNA"/>
</dbReference>
<accession>A0A1B1AGF4</accession>
<dbReference type="KEGG" id="cbot:ATE48_06725"/>
<evidence type="ECO:0000256" key="3">
    <source>
        <dbReference type="ARBA" id="ARBA00023002"/>
    </source>
</evidence>
<dbReference type="InterPro" id="IPR016166">
    <property type="entry name" value="FAD-bd_PCMH"/>
</dbReference>
<organism evidence="5 6">
    <name type="scientific">Candidatus Viadribacter manganicus</name>
    <dbReference type="NCBI Taxonomy" id="1759059"/>
    <lineage>
        <taxon>Bacteria</taxon>
        <taxon>Pseudomonadati</taxon>
        <taxon>Pseudomonadota</taxon>
        <taxon>Alphaproteobacteria</taxon>
        <taxon>Hyphomonadales</taxon>
        <taxon>Hyphomonadaceae</taxon>
        <taxon>Candidatus Viadribacter</taxon>
    </lineage>
</organism>
<dbReference type="GO" id="GO:0071949">
    <property type="term" value="F:FAD binding"/>
    <property type="evidence" value="ECO:0007669"/>
    <property type="project" value="InterPro"/>
</dbReference>
<protein>
    <submittedName>
        <fullName evidence="5">FAD-linked oxidoreductase</fullName>
    </submittedName>
</protein>
<evidence type="ECO:0000256" key="1">
    <source>
        <dbReference type="ARBA" id="ARBA00022630"/>
    </source>
</evidence>
<dbReference type="Pfam" id="PF04030">
    <property type="entry name" value="ALO"/>
    <property type="match status" value="1"/>
</dbReference>
<dbReference type="GO" id="GO:0003885">
    <property type="term" value="F:D-arabinono-1,4-lactone oxidase activity"/>
    <property type="evidence" value="ECO:0007669"/>
    <property type="project" value="InterPro"/>
</dbReference>
<dbReference type="InterPro" id="IPR016167">
    <property type="entry name" value="FAD-bd_PCMH_sub1"/>
</dbReference>
<proteinExistence type="predicted"/>
<dbReference type="PROSITE" id="PS51387">
    <property type="entry name" value="FAD_PCMH"/>
    <property type="match status" value="1"/>
</dbReference>
<keyword evidence="1" id="KW-0285">Flavoprotein</keyword>
<dbReference type="PANTHER" id="PTHR43762:SF1">
    <property type="entry name" value="D-ARABINONO-1,4-LACTONE OXIDASE"/>
    <property type="match status" value="1"/>
</dbReference>
<dbReference type="NCBIfam" id="TIGR01679">
    <property type="entry name" value="bact_FAD_ox"/>
    <property type="match status" value="1"/>
</dbReference>
<dbReference type="Gene3D" id="3.30.465.10">
    <property type="match status" value="1"/>
</dbReference>
<evidence type="ECO:0000313" key="5">
    <source>
        <dbReference type="EMBL" id="ANP45634.1"/>
    </source>
</evidence>
<keyword evidence="6" id="KW-1185">Reference proteome</keyword>
<evidence type="ECO:0000313" key="6">
    <source>
        <dbReference type="Proteomes" id="UP000092498"/>
    </source>
</evidence>
<dbReference type="RefSeq" id="WP_066769285.1">
    <property type="nucleotide sequence ID" value="NZ_CP013244.1"/>
</dbReference>
<dbReference type="InParanoid" id="A0A1B1AGF4"/>
<evidence type="ECO:0000259" key="4">
    <source>
        <dbReference type="PROSITE" id="PS51387"/>
    </source>
</evidence>
<gene>
    <name evidence="5" type="ORF">ATE48_06725</name>
</gene>
<dbReference type="InterPro" id="IPR016169">
    <property type="entry name" value="FAD-bd_PCMH_sub2"/>
</dbReference>
<dbReference type="Proteomes" id="UP000092498">
    <property type="component" value="Chromosome"/>
</dbReference>
<dbReference type="Gene3D" id="3.30.70.2520">
    <property type="match status" value="1"/>
</dbReference>
<keyword evidence="2" id="KW-0274">FAD</keyword>